<dbReference type="PANTHER" id="PTHR43300">
    <property type="entry name" value="ACETYLTRANSFERASE"/>
    <property type="match status" value="1"/>
</dbReference>
<dbReference type="Pfam" id="PF00132">
    <property type="entry name" value="Hexapep"/>
    <property type="match status" value="1"/>
</dbReference>
<sequence length="250" mass="27403">MKRSLHRRLGKSSPERYITQPIRTSRGTATVDLLMMPSHALPDPEAKFPVTEFPRIGFLKNIVRSPLIEVGDYSYYDDPDGPDRFEEKCVLYHYDFVGDRLVIGRFCAVATGVQFIMNGANHALGGFSTFPFGIFPGAWREGFDPAAYATGHRGDTTVGNDVWLGMEATVLPGVTIGDGAIVAAKSVVTKDIPAYAIVAGNPARVVRMRFPAATVERLQAIAWWNWSVDKVTRNIAAITGADIEALEKAE</sequence>
<dbReference type="AlphaFoldDB" id="I3X7H9"/>
<keyword evidence="5 6" id="KW-0012">Acyltransferase</keyword>
<dbReference type="PATRIC" id="fig|1185652.3.peg.3397"/>
<dbReference type="GO" id="GO:0046677">
    <property type="term" value="P:response to antibiotic"/>
    <property type="evidence" value="ECO:0007669"/>
    <property type="project" value="UniProtKB-KW"/>
</dbReference>
<evidence type="ECO:0000256" key="4">
    <source>
        <dbReference type="ARBA" id="ARBA00023251"/>
    </source>
</evidence>
<dbReference type="Gene3D" id="2.160.10.10">
    <property type="entry name" value="Hexapeptide repeat proteins"/>
    <property type="match status" value="1"/>
</dbReference>
<keyword evidence="2 6" id="KW-0808">Transferase</keyword>
<evidence type="ECO:0000313" key="7">
    <source>
        <dbReference type="Proteomes" id="UP000006180"/>
    </source>
</evidence>
<dbReference type="SUPFAM" id="SSF51161">
    <property type="entry name" value="Trimeric LpxA-like enzymes"/>
    <property type="match status" value="1"/>
</dbReference>
<evidence type="ECO:0000256" key="3">
    <source>
        <dbReference type="ARBA" id="ARBA00022737"/>
    </source>
</evidence>
<dbReference type="InterPro" id="IPR011004">
    <property type="entry name" value="Trimer_LpxA-like_sf"/>
</dbReference>
<dbReference type="InterPro" id="IPR001451">
    <property type="entry name" value="Hexapep"/>
</dbReference>
<dbReference type="InterPro" id="IPR018357">
    <property type="entry name" value="Hexapep_transf_CS"/>
</dbReference>
<dbReference type="HOGENOM" id="CLU_051638_5_3_5"/>
<evidence type="ECO:0000256" key="2">
    <source>
        <dbReference type="ARBA" id="ARBA00022679"/>
    </source>
</evidence>
<protein>
    <submittedName>
        <fullName evidence="6">Virginiamycin A acetyltransferase Vat</fullName>
        <ecNumber evidence="6">2.3.1.-</ecNumber>
    </submittedName>
</protein>
<dbReference type="FunFam" id="2.160.10.10:FF:000037">
    <property type="entry name" value="Streptogramin A acetyltransferase"/>
    <property type="match status" value="1"/>
</dbReference>
<dbReference type="GO" id="GO:0016746">
    <property type="term" value="F:acyltransferase activity"/>
    <property type="evidence" value="ECO:0007669"/>
    <property type="project" value="UniProtKB-KW"/>
</dbReference>
<dbReference type="EMBL" id="CP003563">
    <property type="protein sequence ID" value="AFL51835.1"/>
    <property type="molecule type" value="Genomic_DNA"/>
</dbReference>
<dbReference type="CDD" id="cd03349">
    <property type="entry name" value="LbH_XAT"/>
    <property type="match status" value="1"/>
</dbReference>
<evidence type="ECO:0000313" key="6">
    <source>
        <dbReference type="EMBL" id="AFL51835.1"/>
    </source>
</evidence>
<dbReference type="eggNOG" id="COG0110">
    <property type="taxonomic scope" value="Bacteria"/>
</dbReference>
<dbReference type="InterPro" id="IPR050179">
    <property type="entry name" value="Trans_hexapeptide_repeat"/>
</dbReference>
<evidence type="ECO:0000256" key="5">
    <source>
        <dbReference type="ARBA" id="ARBA00023315"/>
    </source>
</evidence>
<organism evidence="6 7">
    <name type="scientific">Sinorhizobium fredii (strain USDA 257)</name>
    <dbReference type="NCBI Taxonomy" id="1185652"/>
    <lineage>
        <taxon>Bacteria</taxon>
        <taxon>Pseudomonadati</taxon>
        <taxon>Pseudomonadota</taxon>
        <taxon>Alphaproteobacteria</taxon>
        <taxon>Hyphomicrobiales</taxon>
        <taxon>Rhizobiaceae</taxon>
        <taxon>Sinorhizobium/Ensifer group</taxon>
        <taxon>Sinorhizobium</taxon>
    </lineage>
</organism>
<dbReference type="PROSITE" id="PS00101">
    <property type="entry name" value="HEXAPEP_TRANSFERASES"/>
    <property type="match status" value="1"/>
</dbReference>
<proteinExistence type="inferred from homology"/>
<keyword evidence="3" id="KW-0677">Repeat</keyword>
<name>I3X7H9_SINF2</name>
<gene>
    <name evidence="6" type="primary">vat</name>
    <name evidence="6" type="ORF">USDA257_c32680</name>
</gene>
<accession>I3X7H9</accession>
<reference evidence="6 7" key="1">
    <citation type="journal article" date="2012" name="J. Bacteriol.">
        <title>Complete genome sequence of the broad-host-range strain Sinorhizobium fredii USDA257.</title>
        <authorList>
            <person name="Schuldes J."/>
            <person name="Rodriguez Orbegoso M."/>
            <person name="Schmeisser C."/>
            <person name="Krishnan H.B."/>
            <person name="Daniel R."/>
            <person name="Streit W.R."/>
        </authorList>
    </citation>
    <scope>NUCLEOTIDE SEQUENCE [LARGE SCALE GENOMIC DNA]</scope>
    <source>
        <strain evidence="6 7">USDA 257</strain>
    </source>
</reference>
<dbReference type="Proteomes" id="UP000006180">
    <property type="component" value="Chromosome"/>
</dbReference>
<dbReference type="KEGG" id="sfd:USDA257_c32680"/>
<dbReference type="PANTHER" id="PTHR43300:SF11">
    <property type="entry name" value="ACETYLTRANSFERASE RV3034C-RELATED"/>
    <property type="match status" value="1"/>
</dbReference>
<dbReference type="EC" id="2.3.1.-" evidence="6"/>
<evidence type="ECO:0000256" key="1">
    <source>
        <dbReference type="ARBA" id="ARBA00007274"/>
    </source>
</evidence>
<comment type="similarity">
    <text evidence="1">Belongs to the transferase hexapeptide repeat family.</text>
</comment>
<keyword evidence="4" id="KW-0046">Antibiotic resistance</keyword>
<dbReference type="STRING" id="1185652.USDA257_c32680"/>